<sequence>MFTTTTATREQALKAAAATERAMERHACCKSQFKFKCFSCGEFINRGDKITRCNRATTGMSLRFRGADWRNGLTMEETTFYQATTGENMWVHIGCIPCYWDSLPEDSNEYSRPKLNPICTDWGVKVYGEWEEWANDDEPWSIIEFGLPPPDVPYFCKIKGYPKEKFMRDRIVHAVTRFQAIWRGHLYKKAYPLALAQRRAKELTIWREFLAWCGSLPPQQFRSFPLFCKLEGIHTMYSGIQLGQYAAAAAAAAEEEEVEVALAYRKVWNAREDAENARARNGFLHNNCFGAHMEILFDEKRTSAAIYSGEVIKIQGQGGDGLYYWVKFHHDGEVRRYHWKRLLQLKGECGDFKSKHGILAQIKGKISIYCFIHGASYTTKIYKKQKIKKK</sequence>
<dbReference type="PROSITE" id="PS50096">
    <property type="entry name" value="IQ"/>
    <property type="match status" value="1"/>
</dbReference>
<reference evidence="1" key="1">
    <citation type="journal article" date="2020" name="Nature">
        <title>Giant virus diversity and host interactions through global metagenomics.</title>
        <authorList>
            <person name="Schulz F."/>
            <person name="Roux S."/>
            <person name="Paez-Espino D."/>
            <person name="Jungbluth S."/>
            <person name="Walsh D.A."/>
            <person name="Denef V.J."/>
            <person name="McMahon K.D."/>
            <person name="Konstantinidis K.T."/>
            <person name="Eloe-Fadrosh E.A."/>
            <person name="Kyrpides N.C."/>
            <person name="Woyke T."/>
        </authorList>
    </citation>
    <scope>NUCLEOTIDE SEQUENCE</scope>
    <source>
        <strain evidence="1">GVMAG-S-1102244-55</strain>
    </source>
</reference>
<proteinExistence type="predicted"/>
<organism evidence="1">
    <name type="scientific">viral metagenome</name>
    <dbReference type="NCBI Taxonomy" id="1070528"/>
    <lineage>
        <taxon>unclassified sequences</taxon>
        <taxon>metagenomes</taxon>
        <taxon>organismal metagenomes</taxon>
    </lineage>
</organism>
<dbReference type="AlphaFoldDB" id="A0A6C0KDG7"/>
<dbReference type="EMBL" id="MN740851">
    <property type="protein sequence ID" value="QHU15156.1"/>
    <property type="molecule type" value="Genomic_DNA"/>
</dbReference>
<protein>
    <submittedName>
        <fullName evidence="1">Uncharacterized protein</fullName>
    </submittedName>
</protein>
<accession>A0A6C0KDG7</accession>
<name>A0A6C0KDG7_9ZZZZ</name>
<evidence type="ECO:0000313" key="1">
    <source>
        <dbReference type="EMBL" id="QHU15156.1"/>
    </source>
</evidence>